<organism evidence="13 14">
    <name type="scientific">Sedimentibacter acidaminivorans</name>
    <dbReference type="NCBI Taxonomy" id="913099"/>
    <lineage>
        <taxon>Bacteria</taxon>
        <taxon>Bacillati</taxon>
        <taxon>Bacillota</taxon>
        <taxon>Tissierellia</taxon>
        <taxon>Sedimentibacter</taxon>
    </lineage>
</organism>
<comment type="similarity">
    <text evidence="2 9 10">Belongs to the heat shock protein 70 family.</text>
</comment>
<evidence type="ECO:0000256" key="6">
    <source>
        <dbReference type="ARBA" id="ARBA00022840"/>
    </source>
</evidence>
<keyword evidence="11" id="KW-0175">Coiled coil</keyword>
<keyword evidence="14" id="KW-1185">Reference proteome</keyword>
<evidence type="ECO:0000256" key="12">
    <source>
        <dbReference type="SAM" id="MobiDB-lite"/>
    </source>
</evidence>
<comment type="function">
    <text evidence="1 9">Acts as a chaperone.</text>
</comment>
<comment type="induction">
    <text evidence="9">By stress conditions e.g. heat shock.</text>
</comment>
<sequence>MSKVIGIDLGTTNSCVAVMEGGEAVVISNIEGKRTTPSIVAFTKDGERLVGETAKRQAVTNTDRTIASIKREMGTDHKVKIDSKSYSPQEISAFILQKLKSDAESYLGEKVTDAVITVPAYFSDSQRQATKDAGKIAGLEVKRIINEPTAAALAYGIDKENHMQTIMVFDLGGGTFDVSILEIGEGVFEVKATSGNNHLGGDDFDKVVMDYLADQFQKENGVDLRKDKMALQRLKEAAETAKKELSSAMTSNINLPFITATQEGPKHMNMDLTRAKFNELTHFLVEKTVEPVKKAMSDAKLTASQIDKVLLVGGSSRIPAVQESVKRLTGKDPDKGINPDECVALGAAIQGGVLTGEFGTDILLVDVTPLSLGIETMGSIFTKLIDRNTRIPSKKSQVFSTASDNQPAVDIHVLQGERQMASDNISLGRFQLTGIVPAPRGIPQIEVTFDIDANGIVNVSAKDLGTGKEQKITITASTKMSEADIEKKVKEAEQYAEEDKKRKEEIEVKNNADSLVYQTEKTLKDLDGKISEEEKASAQVVVDELKKAIESNDVDQIKEKTEKLTEEFNKLAQKLYAQTGGAEGQSEQESAGPEDDVVDAEFEEVNDDDDNK</sequence>
<feature type="coiled-coil region" evidence="11">
    <location>
        <begin position="482"/>
        <end position="509"/>
    </location>
</feature>
<dbReference type="InterPro" id="IPR012725">
    <property type="entry name" value="Chaperone_DnaK"/>
</dbReference>
<proteinExistence type="evidence at transcript level"/>
<accession>A0ABS4GIH4</accession>
<comment type="caution">
    <text evidence="13">The sequence shown here is derived from an EMBL/GenBank/DDBJ whole genome shotgun (WGS) entry which is preliminary data.</text>
</comment>
<name>A0ABS4GIH4_9FIRM</name>
<keyword evidence="6 9" id="KW-0067">ATP-binding</keyword>
<dbReference type="InterPro" id="IPR029047">
    <property type="entry name" value="HSP70_peptide-bd_sf"/>
</dbReference>
<feature type="region of interest" description="Disordered" evidence="12">
    <location>
        <begin position="575"/>
        <end position="612"/>
    </location>
</feature>
<dbReference type="Gene3D" id="3.90.640.10">
    <property type="entry name" value="Actin, Chain A, domain 4"/>
    <property type="match status" value="1"/>
</dbReference>
<evidence type="ECO:0000256" key="7">
    <source>
        <dbReference type="ARBA" id="ARBA00023016"/>
    </source>
</evidence>
<dbReference type="SUPFAM" id="SSF100934">
    <property type="entry name" value="Heat shock protein 70kD (HSP70), C-terminal subdomain"/>
    <property type="match status" value="1"/>
</dbReference>
<feature type="compositionally biased region" description="Acidic residues" evidence="12">
    <location>
        <begin position="592"/>
        <end position="612"/>
    </location>
</feature>
<dbReference type="PROSITE" id="PS01036">
    <property type="entry name" value="HSP70_3"/>
    <property type="match status" value="1"/>
</dbReference>
<dbReference type="InterPro" id="IPR013126">
    <property type="entry name" value="Hsp_70_fam"/>
</dbReference>
<feature type="coiled-coil region" evidence="11">
    <location>
        <begin position="224"/>
        <end position="251"/>
    </location>
</feature>
<evidence type="ECO:0000256" key="4">
    <source>
        <dbReference type="ARBA" id="ARBA00022553"/>
    </source>
</evidence>
<dbReference type="NCBIfam" id="TIGR02350">
    <property type="entry name" value="prok_dnaK"/>
    <property type="match status" value="1"/>
</dbReference>
<feature type="modified residue" description="Phosphothreonine; by autocatalysis" evidence="9">
    <location>
        <position position="175"/>
    </location>
</feature>
<dbReference type="InterPro" id="IPR018181">
    <property type="entry name" value="Heat_shock_70_CS"/>
</dbReference>
<evidence type="ECO:0000256" key="5">
    <source>
        <dbReference type="ARBA" id="ARBA00022741"/>
    </source>
</evidence>
<dbReference type="Proteomes" id="UP001519342">
    <property type="component" value="Unassembled WGS sequence"/>
</dbReference>
<dbReference type="Gene3D" id="3.30.30.30">
    <property type="match status" value="1"/>
</dbReference>
<dbReference type="Gene3D" id="1.20.1270.10">
    <property type="match status" value="1"/>
</dbReference>
<dbReference type="CDD" id="cd10234">
    <property type="entry name" value="ASKHA_NBD_HSP70_DnaK-like"/>
    <property type="match status" value="1"/>
</dbReference>
<protein>
    <recommendedName>
        <fullName evidence="3 9">Chaperone protein DnaK</fullName>
    </recommendedName>
    <alternativeName>
        <fullName evidence="9">HSP70</fullName>
    </alternativeName>
    <alternativeName>
        <fullName evidence="9">Heat shock 70 kDa protein</fullName>
    </alternativeName>
    <alternativeName>
        <fullName evidence="9">Heat shock protein 70</fullName>
    </alternativeName>
</protein>
<dbReference type="PANTHER" id="PTHR19375">
    <property type="entry name" value="HEAT SHOCK PROTEIN 70KDA"/>
    <property type="match status" value="1"/>
</dbReference>
<evidence type="ECO:0000256" key="3">
    <source>
        <dbReference type="ARBA" id="ARBA00014415"/>
    </source>
</evidence>
<evidence type="ECO:0000256" key="1">
    <source>
        <dbReference type="ARBA" id="ARBA00002290"/>
    </source>
</evidence>
<dbReference type="Gene3D" id="3.30.420.40">
    <property type="match status" value="3"/>
</dbReference>
<dbReference type="InterPro" id="IPR029048">
    <property type="entry name" value="HSP70_C_sf"/>
</dbReference>
<keyword evidence="5 9" id="KW-0547">Nucleotide-binding</keyword>
<gene>
    <name evidence="9" type="primary">dnaK</name>
    <name evidence="13" type="ORF">J2Z76_003239</name>
</gene>
<dbReference type="PROSITE" id="PS00297">
    <property type="entry name" value="HSP70_1"/>
    <property type="match status" value="1"/>
</dbReference>
<evidence type="ECO:0000313" key="13">
    <source>
        <dbReference type="EMBL" id="MBP1927342.1"/>
    </source>
</evidence>
<dbReference type="Gene3D" id="2.60.34.10">
    <property type="entry name" value="Substrate Binding Domain Of DNAk, Chain A, domain 1"/>
    <property type="match status" value="1"/>
</dbReference>
<dbReference type="PRINTS" id="PR00301">
    <property type="entry name" value="HEATSHOCK70"/>
</dbReference>
<keyword evidence="4 9" id="KW-0597">Phosphoprotein</keyword>
<evidence type="ECO:0000256" key="8">
    <source>
        <dbReference type="ARBA" id="ARBA00023186"/>
    </source>
</evidence>
<dbReference type="InterPro" id="IPR043129">
    <property type="entry name" value="ATPase_NBD"/>
</dbReference>
<evidence type="ECO:0000256" key="11">
    <source>
        <dbReference type="SAM" id="Coils"/>
    </source>
</evidence>
<evidence type="ECO:0000313" key="14">
    <source>
        <dbReference type="Proteomes" id="UP001519342"/>
    </source>
</evidence>
<keyword evidence="7 9" id="KW-0346">Stress response</keyword>
<dbReference type="HAMAP" id="MF_00332">
    <property type="entry name" value="DnaK"/>
    <property type="match status" value="1"/>
</dbReference>
<dbReference type="PROSITE" id="PS00329">
    <property type="entry name" value="HSP70_2"/>
    <property type="match status" value="1"/>
</dbReference>
<evidence type="ECO:0000256" key="9">
    <source>
        <dbReference type="HAMAP-Rule" id="MF_00332"/>
    </source>
</evidence>
<dbReference type="RefSeq" id="WP_209513047.1">
    <property type="nucleotide sequence ID" value="NZ_JAGGKS010000012.1"/>
</dbReference>
<evidence type="ECO:0000256" key="2">
    <source>
        <dbReference type="ARBA" id="ARBA00007381"/>
    </source>
</evidence>
<evidence type="ECO:0000256" key="10">
    <source>
        <dbReference type="RuleBase" id="RU003322"/>
    </source>
</evidence>
<dbReference type="SUPFAM" id="SSF53067">
    <property type="entry name" value="Actin-like ATPase domain"/>
    <property type="match status" value="2"/>
</dbReference>
<dbReference type="Pfam" id="PF00012">
    <property type="entry name" value="HSP70"/>
    <property type="match status" value="1"/>
</dbReference>
<dbReference type="NCBIfam" id="NF001413">
    <property type="entry name" value="PRK00290.1"/>
    <property type="match status" value="1"/>
</dbReference>
<reference evidence="13 14" key="1">
    <citation type="submission" date="2021-03" db="EMBL/GenBank/DDBJ databases">
        <title>Genomic Encyclopedia of Type Strains, Phase IV (KMG-IV): sequencing the most valuable type-strain genomes for metagenomic binning, comparative biology and taxonomic classification.</title>
        <authorList>
            <person name="Goeker M."/>
        </authorList>
    </citation>
    <scope>NUCLEOTIDE SEQUENCE [LARGE SCALE GENOMIC DNA]</scope>
    <source>
        <strain evidence="13 14">DSM 24004</strain>
    </source>
</reference>
<dbReference type="EMBL" id="JAGGKS010000012">
    <property type="protein sequence ID" value="MBP1927342.1"/>
    <property type="molecule type" value="Genomic_DNA"/>
</dbReference>
<keyword evidence="8 9" id="KW-0143">Chaperone</keyword>
<dbReference type="SUPFAM" id="SSF100920">
    <property type="entry name" value="Heat shock protein 70kD (HSP70), peptide-binding domain"/>
    <property type="match status" value="1"/>
</dbReference>
<feature type="coiled-coil region" evidence="11">
    <location>
        <begin position="547"/>
        <end position="574"/>
    </location>
</feature>